<dbReference type="Pfam" id="PF04450">
    <property type="entry name" value="BSP"/>
    <property type="match status" value="1"/>
</dbReference>
<dbReference type="PANTHER" id="PTHR33321:SF12">
    <property type="entry name" value="PLANT BASIC SECRETORY PROTEIN (BSP) FAMILY PROTEIN"/>
    <property type="match status" value="1"/>
</dbReference>
<evidence type="ECO:0000313" key="2">
    <source>
        <dbReference type="EMBL" id="KAA9004569.1"/>
    </source>
</evidence>
<protein>
    <submittedName>
        <fullName evidence="2">Basic Secretory protein</fullName>
    </submittedName>
</protein>
<sequence>MRLRLLTLALTAFTLPGMAQAQPSQTDAFDGQVTRERVTLSYQDPTGALPAPVRKRIIDTFYFAYLRERADFHPEAPADVRIVIDPAYNGVAYVGDKDKASTITINPGWLLQHPDDIDLVTHEAMHIVQGYPSYGDKRVPGWLVEGIADYARDRYGMGNAAAGWALPQKVGKGQTVESGYRVTGAFLKWAEGEHPGLVLALDKALRAGQYTPALWQKHAGKALPALWAEYAKPRSDAPPPTPARRGKR</sequence>
<evidence type="ECO:0000256" key="1">
    <source>
        <dbReference type="SAM" id="SignalP"/>
    </source>
</evidence>
<comment type="caution">
    <text evidence="2">The sequence shown here is derived from an EMBL/GenBank/DDBJ whole genome shotgun (WGS) entry which is preliminary data.</text>
</comment>
<dbReference type="Proteomes" id="UP000326367">
    <property type="component" value="Unassembled WGS sequence"/>
</dbReference>
<keyword evidence="3" id="KW-1185">Reference proteome</keyword>
<feature type="chain" id="PRO_5046263056" evidence="1">
    <location>
        <begin position="22"/>
        <end position="248"/>
    </location>
</feature>
<dbReference type="EMBL" id="VYKI01000001">
    <property type="protein sequence ID" value="KAA9004569.1"/>
    <property type="molecule type" value="Genomic_DNA"/>
</dbReference>
<dbReference type="InterPro" id="IPR007541">
    <property type="entry name" value="Uncharacterised_BSP"/>
</dbReference>
<dbReference type="RefSeq" id="WP_150453217.1">
    <property type="nucleotide sequence ID" value="NZ_VYKI01000001.1"/>
</dbReference>
<organism evidence="2 3">
    <name type="scientific">Stenotrophomonas cyclobalanopsidis</name>
    <dbReference type="NCBI Taxonomy" id="2771362"/>
    <lineage>
        <taxon>Bacteria</taxon>
        <taxon>Pseudomonadati</taxon>
        <taxon>Pseudomonadota</taxon>
        <taxon>Gammaproteobacteria</taxon>
        <taxon>Lysobacterales</taxon>
        <taxon>Lysobacteraceae</taxon>
        <taxon>Stenotrophomonas</taxon>
    </lineage>
</organism>
<reference evidence="2 3" key="1">
    <citation type="journal article" date="2020" name="Antonie Van Leeuwenhoek">
        <title>Stenotrophomonas cyclobalanopsidis sp. nov., isolated from the leaf spot disease of Cyclobalanopsis patelliformis.</title>
        <authorList>
            <person name="Bian D.R."/>
            <person name="Xue H."/>
            <person name="Piao C.G."/>
            <person name="Li Y."/>
        </authorList>
    </citation>
    <scope>NUCLEOTIDE SEQUENCE [LARGE SCALE GENOMIC DNA]</scope>
    <source>
        <strain evidence="2 3">TPQG1-4</strain>
    </source>
</reference>
<accession>A0ABQ6T6B5</accession>
<name>A0ABQ6T6B5_9GAMM</name>
<dbReference type="PANTHER" id="PTHR33321">
    <property type="match status" value="1"/>
</dbReference>
<feature type="signal peptide" evidence="1">
    <location>
        <begin position="1"/>
        <end position="21"/>
    </location>
</feature>
<evidence type="ECO:0000313" key="3">
    <source>
        <dbReference type="Proteomes" id="UP000326367"/>
    </source>
</evidence>
<keyword evidence="1" id="KW-0732">Signal</keyword>
<proteinExistence type="predicted"/>
<gene>
    <name evidence="2" type="ORF">FJU31_01620</name>
</gene>